<evidence type="ECO:0000313" key="4">
    <source>
        <dbReference type="Proteomes" id="UP000176923"/>
    </source>
</evidence>
<reference evidence="3 4" key="1">
    <citation type="journal article" date="2016" name="Nat. Commun.">
        <title>Thousands of microbial genomes shed light on interconnected biogeochemical processes in an aquifer system.</title>
        <authorList>
            <person name="Anantharaman K."/>
            <person name="Brown C.T."/>
            <person name="Hug L.A."/>
            <person name="Sharon I."/>
            <person name="Castelle C.J."/>
            <person name="Probst A.J."/>
            <person name="Thomas B.C."/>
            <person name="Singh A."/>
            <person name="Wilkins M.J."/>
            <person name="Karaoz U."/>
            <person name="Brodie E.L."/>
            <person name="Williams K.H."/>
            <person name="Hubbard S.S."/>
            <person name="Banfield J.F."/>
        </authorList>
    </citation>
    <scope>NUCLEOTIDE SEQUENCE [LARGE SCALE GENOMIC DNA]</scope>
</reference>
<dbReference type="AlphaFoldDB" id="A0A1F5ZPR8"/>
<dbReference type="SUPFAM" id="SSF143011">
    <property type="entry name" value="RelE-like"/>
    <property type="match status" value="1"/>
</dbReference>
<dbReference type="PANTHER" id="PTHR35601:SF1">
    <property type="entry name" value="TOXIN RELE"/>
    <property type="match status" value="1"/>
</dbReference>
<dbReference type="InterPro" id="IPR007712">
    <property type="entry name" value="RelE/ParE_toxin"/>
</dbReference>
<dbReference type="EMBL" id="MFJL01000027">
    <property type="protein sequence ID" value="OGG14097.1"/>
    <property type="molecule type" value="Genomic_DNA"/>
</dbReference>
<evidence type="ECO:0000313" key="3">
    <source>
        <dbReference type="EMBL" id="OGG14097.1"/>
    </source>
</evidence>
<dbReference type="Pfam" id="PF05016">
    <property type="entry name" value="ParE_toxin"/>
    <property type="match status" value="1"/>
</dbReference>
<comment type="similarity">
    <text evidence="1">Belongs to the RelE toxin family.</text>
</comment>
<dbReference type="Gene3D" id="3.30.2310.20">
    <property type="entry name" value="RelE-like"/>
    <property type="match status" value="1"/>
</dbReference>
<evidence type="ECO:0000256" key="2">
    <source>
        <dbReference type="ARBA" id="ARBA00022649"/>
    </source>
</evidence>
<evidence type="ECO:0000256" key="1">
    <source>
        <dbReference type="ARBA" id="ARBA00006226"/>
    </source>
</evidence>
<proteinExistence type="inferred from homology"/>
<dbReference type="STRING" id="1798382.A3D77_06320"/>
<protein>
    <recommendedName>
        <fullName evidence="5">Addiction module toxin RelE</fullName>
    </recommendedName>
</protein>
<keyword evidence="2" id="KW-1277">Toxin-antitoxin system</keyword>
<dbReference type="Proteomes" id="UP000176923">
    <property type="component" value="Unassembled WGS sequence"/>
</dbReference>
<evidence type="ECO:0008006" key="5">
    <source>
        <dbReference type="Google" id="ProtNLM"/>
    </source>
</evidence>
<comment type="caution">
    <text evidence="3">The sequence shown here is derived from an EMBL/GenBank/DDBJ whole genome shotgun (WGS) entry which is preliminary data.</text>
</comment>
<name>A0A1F5ZPR8_9BACT</name>
<gene>
    <name evidence="3" type="ORF">A3D77_06320</name>
</gene>
<dbReference type="InterPro" id="IPR035093">
    <property type="entry name" value="RelE/ParE_toxin_dom_sf"/>
</dbReference>
<dbReference type="PANTHER" id="PTHR35601">
    <property type="entry name" value="TOXIN RELE"/>
    <property type="match status" value="1"/>
</dbReference>
<accession>A0A1F5ZPR8</accession>
<sequence length="81" mass="9654">MKLEFSKNALKNLQKIPFSEHVKIQKKLDDLMTDPFLGKKLQGEFENLRSLKAWPYRILYTIEDNIILIYKISHRQGVYKS</sequence>
<organism evidence="3 4">
    <name type="scientific">Candidatus Gottesmanbacteria bacterium RIFCSPHIGHO2_02_FULL_39_11</name>
    <dbReference type="NCBI Taxonomy" id="1798382"/>
    <lineage>
        <taxon>Bacteria</taxon>
        <taxon>Candidatus Gottesmaniibacteriota</taxon>
    </lineage>
</organism>